<reference evidence="7 8" key="1">
    <citation type="submission" date="2020-05" db="EMBL/GenBank/DDBJ databases">
        <title>Ceratocystis lukuohia genome.</title>
        <authorList>
            <person name="Harrington T.C."/>
            <person name="Kim K."/>
            <person name="Mayers C.G."/>
        </authorList>
    </citation>
    <scope>NUCLEOTIDE SEQUENCE [LARGE SCALE GENOMIC DNA]</scope>
    <source>
        <strain evidence="7 8">C4212</strain>
    </source>
</reference>
<dbReference type="InterPro" id="IPR020472">
    <property type="entry name" value="WD40_PAC1"/>
</dbReference>
<dbReference type="PROSITE" id="PS51635">
    <property type="entry name" value="PNPLA"/>
    <property type="match status" value="1"/>
</dbReference>
<dbReference type="RefSeq" id="XP_070855891.1">
    <property type="nucleotide sequence ID" value="XM_071004418.1"/>
</dbReference>
<keyword evidence="8" id="KW-1185">Reference proteome</keyword>
<dbReference type="InterPro" id="IPR019775">
    <property type="entry name" value="WD40_repeat_CS"/>
</dbReference>
<evidence type="ECO:0000256" key="5">
    <source>
        <dbReference type="PROSITE-ProRule" id="PRU01161"/>
    </source>
</evidence>
<dbReference type="PROSITE" id="PS50082">
    <property type="entry name" value="WD_REPEATS_2"/>
    <property type="match status" value="12"/>
</dbReference>
<feature type="repeat" description="WD" evidence="4">
    <location>
        <begin position="883"/>
        <end position="924"/>
    </location>
</feature>
<dbReference type="InterPro" id="IPR056884">
    <property type="entry name" value="NPHP3-like_N"/>
</dbReference>
<dbReference type="EMBL" id="JABSNW010000009">
    <property type="protein sequence ID" value="KAL2884710.1"/>
    <property type="molecule type" value="Genomic_DNA"/>
</dbReference>
<keyword evidence="2" id="KW-0677">Repeat</keyword>
<feature type="repeat" description="WD" evidence="4">
    <location>
        <begin position="1174"/>
        <end position="1215"/>
    </location>
</feature>
<dbReference type="InterPro" id="IPR015943">
    <property type="entry name" value="WD40/YVTN_repeat-like_dom_sf"/>
</dbReference>
<dbReference type="GeneID" id="98121229"/>
<dbReference type="PANTHER" id="PTHR44019">
    <property type="entry name" value="WD REPEAT-CONTAINING PROTEIN 55"/>
    <property type="match status" value="1"/>
</dbReference>
<feature type="repeat" description="WD" evidence="4">
    <location>
        <begin position="1258"/>
        <end position="1299"/>
    </location>
</feature>
<dbReference type="Pfam" id="PF01734">
    <property type="entry name" value="Patatin"/>
    <property type="match status" value="1"/>
</dbReference>
<dbReference type="PROSITE" id="PS00678">
    <property type="entry name" value="WD_REPEATS_1"/>
    <property type="match status" value="10"/>
</dbReference>
<feature type="repeat" description="WD" evidence="4">
    <location>
        <begin position="925"/>
        <end position="966"/>
    </location>
</feature>
<dbReference type="CDD" id="cd00200">
    <property type="entry name" value="WD40"/>
    <property type="match status" value="2"/>
</dbReference>
<organism evidence="7 8">
    <name type="scientific">Ceratocystis lukuohia</name>
    <dbReference type="NCBI Taxonomy" id="2019550"/>
    <lineage>
        <taxon>Eukaryota</taxon>
        <taxon>Fungi</taxon>
        <taxon>Dikarya</taxon>
        <taxon>Ascomycota</taxon>
        <taxon>Pezizomycotina</taxon>
        <taxon>Sordariomycetes</taxon>
        <taxon>Hypocreomycetidae</taxon>
        <taxon>Microascales</taxon>
        <taxon>Ceratocystidaceae</taxon>
        <taxon>Ceratocystis</taxon>
    </lineage>
</organism>
<evidence type="ECO:0000256" key="3">
    <source>
        <dbReference type="ARBA" id="ARBA00023098"/>
    </source>
</evidence>
<dbReference type="InterPro" id="IPR050505">
    <property type="entry name" value="WDR55/POC1"/>
</dbReference>
<dbReference type="Gene3D" id="3.40.50.300">
    <property type="entry name" value="P-loop containing nucleotide triphosphate hydrolases"/>
    <property type="match status" value="1"/>
</dbReference>
<keyword evidence="3" id="KW-0443">Lipid metabolism</keyword>
<feature type="repeat" description="WD" evidence="4">
    <location>
        <begin position="1216"/>
        <end position="1257"/>
    </location>
</feature>
<feature type="short sequence motif" description="GXGXXG" evidence="5">
    <location>
        <begin position="20"/>
        <end position="25"/>
    </location>
</feature>
<protein>
    <submittedName>
        <fullName evidence="7">Vegetative incompatibility protein HET-E-1</fullName>
    </submittedName>
</protein>
<evidence type="ECO:0000256" key="1">
    <source>
        <dbReference type="ARBA" id="ARBA00022574"/>
    </source>
</evidence>
<feature type="repeat" description="WD" evidence="4">
    <location>
        <begin position="1342"/>
        <end position="1383"/>
    </location>
</feature>
<dbReference type="InterPro" id="IPR027417">
    <property type="entry name" value="P-loop_NTPase"/>
</dbReference>
<comment type="caution">
    <text evidence="7">The sequence shown here is derived from an EMBL/GenBank/DDBJ whole genome shotgun (WGS) entry which is preliminary data.</text>
</comment>
<dbReference type="InterPro" id="IPR016035">
    <property type="entry name" value="Acyl_Trfase/lysoPLipase"/>
</dbReference>
<feature type="repeat" description="WD" evidence="4">
    <location>
        <begin position="1132"/>
        <end position="1173"/>
    </location>
</feature>
<dbReference type="SUPFAM" id="SSF52151">
    <property type="entry name" value="FabD/lysophospholipase-like"/>
    <property type="match status" value="1"/>
</dbReference>
<sequence length="1515" mass="168044">MASTTSPTTGQPLRILCLDGGGVRGLSSLLILENIMERIRELEGLSQVPSPCDRFDFIGGAGTGGIIAIMLGRLKMNVDDCIQAYKQLASSAFIPESAASTTSPSGFSTMKLEMAIKKMIHDNCRESQCLQRRRRGSSNPTTSTHTCDHDEMLYMNEQGTKTAVLAMTKANVDTLPTIFKTYGKSTHLTECKVWEVARATSAAIDFFDPIKLGCDDIEFIDASYGYSNPCEVLTMEAKNQFPDREMSILSISTGLGDVVEISDSKDSVLNALLKMATTSKYTDLKLRTAYSDTGVYHRFNVDNGLRDTTISDCHDTSRISAHTNNYLRENTHAVERFVTAFKNRIYHSKEDMKCLSDLYVTESHKNKQEIEQKKGGLITDCYQWIIDHKDFKRFLNEDESQILWIKGDPGKGKTMLLCGIINALAPDNSRALSYFFCQATNDQLNTATSVLRGLIHDLAHHYPQLTNMENVILIVNALDECGTDRQDLLKLIAKPSCAKWIVSSHNWPDIEAILNDAEQKVKIHLEINQHSVSAAVNSYVERKVDQLAQQKGYDDDTKMTVLKDLQSKANGTFLWVALVCEELANIETQPWHIQCELDSLPAGLYPLYGRMLEQISKSKHAKIYEEVIAIALVVYRPITVEELHRIVTPHGNLHRQNIRDTIAFCGSFLTIHKNVVSFIHQSAKDYFLEKASDKILPDGIPHQHQRMFLRSLEILDQSLRRDIYDLKAPGCLIDQVVVPQPDPLTPLRYPCIFWVDHLFDSVDNGIVTNKDKILAFFEKKYLQWLETLSLLRRISVAGRAMERLVSYLGQELETLQNIVIESRQFLFTHGGVIEIAPLQVYVSALVFTPSDTLIRKIFHQEEPTWVEVRPGVQAKWDACLQTLKGHDKYVTSVVFSNDGQRLASGSRNNTVKIWDVTSGACLKTLKGHDKYVTSMVFSNDGQRLASGSGDKTVKIWDASSGVCLQTLVGHSKPVVFSNDGQRLASSSDEKRVEIWDMTSPVCLKTLGGHGAALTSVVFSNDGQRLASGSLDNTVKIWDVTSGACLETIEHHHNSVRSVVFSKDGQRLASGSNDRTVKIWDATSGACLKTLEGHINWVRSVVFSNDGQRLASGSEDKTVKIWDATSGDCLNTLRGHDNRVTSVVISNDGQWLASGSDDWTVKIWHATSGDCLNTLRGHADFVTSVVLSNDGQRLASGSRDETVKIWDATSGACLNTLKGHDEWVRSAVFSNDGQRLASGSNDRTVRIWDATSGACLMTLKGHHHDVRSVVFSNDGQRLASGSEDKTVKIWDATSGACLNTLNSHRMIAKSIVFSNDNQRMVSRSVDNKLQIRDITTSAFLQISAGQSDNLASVVFSNDGQRLVSGSNDSTIKIWDATSGSCLQTLEGHAQAVISVVFSHDGQRLVSASRDKTVKIWDMASGACLETIEAHHSLVIPLMFSSHPQLASTLDNRGFFSPSNFRSCSISSDGVWVMENQQRMLWLPPSYRPSISAGSHNMVALGYDSGRITVIEIKSPR</sequence>
<dbReference type="InterPro" id="IPR001680">
    <property type="entry name" value="WD40_rpt"/>
</dbReference>
<feature type="domain" description="PNPLA" evidence="6">
    <location>
        <begin position="16"/>
        <end position="234"/>
    </location>
</feature>
<dbReference type="InterPro" id="IPR036322">
    <property type="entry name" value="WD40_repeat_dom_sf"/>
</dbReference>
<evidence type="ECO:0000259" key="6">
    <source>
        <dbReference type="PROSITE" id="PS51635"/>
    </source>
</evidence>
<evidence type="ECO:0000256" key="4">
    <source>
        <dbReference type="PROSITE-ProRule" id="PRU00221"/>
    </source>
</evidence>
<dbReference type="Pfam" id="PF00400">
    <property type="entry name" value="WD40"/>
    <property type="match status" value="12"/>
</dbReference>
<dbReference type="PRINTS" id="PR00320">
    <property type="entry name" value="GPROTEINBRPT"/>
</dbReference>
<dbReference type="SMART" id="SM00320">
    <property type="entry name" value="WD40"/>
    <property type="match status" value="13"/>
</dbReference>
<evidence type="ECO:0000313" key="7">
    <source>
        <dbReference type="EMBL" id="KAL2884710.1"/>
    </source>
</evidence>
<feature type="repeat" description="WD" evidence="4">
    <location>
        <begin position="1048"/>
        <end position="1089"/>
    </location>
</feature>
<feature type="repeat" description="WD" evidence="4">
    <location>
        <begin position="1006"/>
        <end position="1047"/>
    </location>
</feature>
<dbReference type="SUPFAM" id="SSF52540">
    <property type="entry name" value="P-loop containing nucleoside triphosphate hydrolases"/>
    <property type="match status" value="1"/>
</dbReference>
<feature type="repeat" description="WD" evidence="4">
    <location>
        <begin position="1090"/>
        <end position="1131"/>
    </location>
</feature>
<accession>A0ABR4M8V9</accession>
<dbReference type="Proteomes" id="UP001610728">
    <property type="component" value="Unassembled WGS sequence"/>
</dbReference>
<proteinExistence type="predicted"/>
<name>A0ABR4M8V9_9PEZI</name>
<dbReference type="SUPFAM" id="SSF50978">
    <property type="entry name" value="WD40 repeat-like"/>
    <property type="match status" value="3"/>
</dbReference>
<feature type="repeat" description="WD" evidence="4">
    <location>
        <begin position="974"/>
        <end position="1005"/>
    </location>
</feature>
<feature type="repeat" description="WD" evidence="4">
    <location>
        <begin position="1384"/>
        <end position="1425"/>
    </location>
</feature>
<gene>
    <name evidence="7" type="ORF">HOO65_090005</name>
</gene>
<keyword evidence="1 4" id="KW-0853">WD repeat</keyword>
<comment type="caution">
    <text evidence="5">Lacks conserved residue(s) required for the propagation of feature annotation.</text>
</comment>
<dbReference type="InterPro" id="IPR002641">
    <property type="entry name" value="PNPLA_dom"/>
</dbReference>
<dbReference type="PANTHER" id="PTHR44019:SF8">
    <property type="entry name" value="POC1 CENTRIOLAR PROTEIN HOMOLOG"/>
    <property type="match status" value="1"/>
</dbReference>
<dbReference type="Gene3D" id="3.40.1090.10">
    <property type="entry name" value="Cytosolic phospholipase A2 catalytic domain"/>
    <property type="match status" value="1"/>
</dbReference>
<evidence type="ECO:0000256" key="2">
    <source>
        <dbReference type="ARBA" id="ARBA00022737"/>
    </source>
</evidence>
<dbReference type="Gene3D" id="2.130.10.10">
    <property type="entry name" value="YVTN repeat-like/Quinoprotein amine dehydrogenase"/>
    <property type="match status" value="6"/>
</dbReference>
<dbReference type="Pfam" id="PF24883">
    <property type="entry name" value="NPHP3_N"/>
    <property type="match status" value="1"/>
</dbReference>
<dbReference type="PROSITE" id="PS50294">
    <property type="entry name" value="WD_REPEATS_REGION"/>
    <property type="match status" value="11"/>
</dbReference>
<evidence type="ECO:0000313" key="8">
    <source>
        <dbReference type="Proteomes" id="UP001610728"/>
    </source>
</evidence>